<evidence type="ECO:0000313" key="2">
    <source>
        <dbReference type="Proteomes" id="UP000789405"/>
    </source>
</evidence>
<gene>
    <name evidence="1" type="ORF">DERYTH_LOCUS3942</name>
</gene>
<dbReference type="AlphaFoldDB" id="A0A9N9A9H2"/>
<comment type="caution">
    <text evidence="1">The sequence shown here is derived from an EMBL/GenBank/DDBJ whole genome shotgun (WGS) entry which is preliminary data.</text>
</comment>
<keyword evidence="2" id="KW-1185">Reference proteome</keyword>
<dbReference type="PANTHER" id="PTHR47718:SF3">
    <property type="entry name" value="PROTEIN FAR1-RELATED SEQUENCE 5-LIKE"/>
    <property type="match status" value="1"/>
</dbReference>
<organism evidence="1 2">
    <name type="scientific">Dentiscutata erythropus</name>
    <dbReference type="NCBI Taxonomy" id="1348616"/>
    <lineage>
        <taxon>Eukaryota</taxon>
        <taxon>Fungi</taxon>
        <taxon>Fungi incertae sedis</taxon>
        <taxon>Mucoromycota</taxon>
        <taxon>Glomeromycotina</taxon>
        <taxon>Glomeromycetes</taxon>
        <taxon>Diversisporales</taxon>
        <taxon>Gigasporaceae</taxon>
        <taxon>Dentiscutata</taxon>
    </lineage>
</organism>
<dbReference type="EMBL" id="CAJVPY010001449">
    <property type="protein sequence ID" value="CAG8522498.1"/>
    <property type="molecule type" value="Genomic_DNA"/>
</dbReference>
<proteinExistence type="predicted"/>
<protein>
    <submittedName>
        <fullName evidence="1">19153_t:CDS:1</fullName>
    </submittedName>
</protein>
<evidence type="ECO:0000313" key="1">
    <source>
        <dbReference type="EMBL" id="CAG8522498.1"/>
    </source>
</evidence>
<accession>A0A9N9A9H2</accession>
<dbReference type="Proteomes" id="UP000789405">
    <property type="component" value="Unassembled WGS sequence"/>
</dbReference>
<sequence length="374" mass="42421">MLDERQYIVRHVLTKDGYMLNLFFTYNEAAHQVAIYPEVPIVNATYKTNIYKLSLINAVGVSNVGDSKALNTYTIAIAWVFISDRALALRKAADKVFSEAKKIICIWHMLAQNLQTAFAYAEKMNEVKKAFNEVNKAAMKSKDPKYIQTYFEKWKNNAESEGSHSALKKAIKAASGLKQVFLHIDCAFRQCQLRTNGTFGLNIISADPFIRNNMRFELLLEKISKWAIDKIKNKVCKIGENKNTDNSPCDCSLRLNYKLPCRHIIPQTGPIPLALIEVLASEEIVIPKAPLPNAPKKKHPTSTKRDPLLSDVIANTYQRPLYFFSLQISLTFLPYHHPLNQNEALAMAFVNENHYVALVLRPGTPVPPIVNRWS</sequence>
<dbReference type="OrthoDB" id="2379842at2759"/>
<dbReference type="PANTHER" id="PTHR47718">
    <property type="entry name" value="OS01G0519700 PROTEIN"/>
    <property type="match status" value="1"/>
</dbReference>
<reference evidence="1" key="1">
    <citation type="submission" date="2021-06" db="EMBL/GenBank/DDBJ databases">
        <authorList>
            <person name="Kallberg Y."/>
            <person name="Tangrot J."/>
            <person name="Rosling A."/>
        </authorList>
    </citation>
    <scope>NUCLEOTIDE SEQUENCE</scope>
    <source>
        <strain evidence="1">MA453B</strain>
    </source>
</reference>
<name>A0A9N9A9H2_9GLOM</name>